<evidence type="ECO:0000313" key="1">
    <source>
        <dbReference type="EMBL" id="MPM70427.1"/>
    </source>
</evidence>
<dbReference type="EMBL" id="VSSQ01023469">
    <property type="protein sequence ID" value="MPM70427.1"/>
    <property type="molecule type" value="Genomic_DNA"/>
</dbReference>
<comment type="caution">
    <text evidence="1">The sequence shown here is derived from an EMBL/GenBank/DDBJ whole genome shotgun (WGS) entry which is preliminary data.</text>
</comment>
<sequence>MADIFHFGQVFIHPVFDFFGNLFTVFIIACASLCGNGEALGDRHPEIGHFGEVRTLAAEQFLHFPAAFREKIKILCGHVFPPENLSILTIYQ</sequence>
<dbReference type="AntiFam" id="ANF00162">
    <property type="entry name" value="Shadow ORF (opposite ppdK)"/>
</dbReference>
<dbReference type="AlphaFoldDB" id="A0A645BZ43"/>
<protein>
    <submittedName>
        <fullName evidence="1">Uncharacterized protein</fullName>
    </submittedName>
</protein>
<reference evidence="1" key="1">
    <citation type="submission" date="2019-08" db="EMBL/GenBank/DDBJ databases">
        <authorList>
            <person name="Kucharzyk K."/>
            <person name="Murdoch R.W."/>
            <person name="Higgins S."/>
            <person name="Loffler F."/>
        </authorList>
    </citation>
    <scope>NUCLEOTIDE SEQUENCE</scope>
</reference>
<accession>A0A645BZ43</accession>
<gene>
    <name evidence="1" type="ORF">SDC9_117382</name>
</gene>
<proteinExistence type="predicted"/>
<organism evidence="1">
    <name type="scientific">bioreactor metagenome</name>
    <dbReference type="NCBI Taxonomy" id="1076179"/>
    <lineage>
        <taxon>unclassified sequences</taxon>
        <taxon>metagenomes</taxon>
        <taxon>ecological metagenomes</taxon>
    </lineage>
</organism>
<name>A0A645BZ43_9ZZZZ</name>